<accession>A0A561E341</accession>
<name>A0A561E341_9MICO</name>
<comment type="caution">
    <text evidence="2">The sequence shown here is derived from an EMBL/GenBank/DDBJ whole genome shotgun (WGS) entry which is preliminary data.</text>
</comment>
<dbReference type="InterPro" id="IPR006311">
    <property type="entry name" value="TAT_signal"/>
</dbReference>
<feature type="signal peptide" evidence="1">
    <location>
        <begin position="1"/>
        <end position="34"/>
    </location>
</feature>
<organism evidence="2 3">
    <name type="scientific">Rudaeicoccus suwonensis</name>
    <dbReference type="NCBI Taxonomy" id="657409"/>
    <lineage>
        <taxon>Bacteria</taxon>
        <taxon>Bacillati</taxon>
        <taxon>Actinomycetota</taxon>
        <taxon>Actinomycetes</taxon>
        <taxon>Micrococcales</taxon>
        <taxon>Dermacoccaceae</taxon>
        <taxon>Rudaeicoccus</taxon>
    </lineage>
</organism>
<feature type="chain" id="PRO_5021741224" evidence="1">
    <location>
        <begin position="35"/>
        <end position="215"/>
    </location>
</feature>
<dbReference type="RefSeq" id="WP_145228769.1">
    <property type="nucleotide sequence ID" value="NZ_VIVQ01000002.1"/>
</dbReference>
<protein>
    <submittedName>
        <fullName evidence="2">Uncharacterized protein</fullName>
    </submittedName>
</protein>
<evidence type="ECO:0000313" key="3">
    <source>
        <dbReference type="Proteomes" id="UP000318297"/>
    </source>
</evidence>
<keyword evidence="1" id="KW-0732">Signal</keyword>
<dbReference type="AlphaFoldDB" id="A0A561E341"/>
<dbReference type="PROSITE" id="PS51318">
    <property type="entry name" value="TAT"/>
    <property type="match status" value="1"/>
</dbReference>
<keyword evidence="3" id="KW-1185">Reference proteome</keyword>
<dbReference type="Proteomes" id="UP000318297">
    <property type="component" value="Unassembled WGS sequence"/>
</dbReference>
<proteinExistence type="predicted"/>
<evidence type="ECO:0000313" key="2">
    <source>
        <dbReference type="EMBL" id="TWE10035.1"/>
    </source>
</evidence>
<gene>
    <name evidence="2" type="ORF">BKA23_2383</name>
</gene>
<evidence type="ECO:0000256" key="1">
    <source>
        <dbReference type="SAM" id="SignalP"/>
    </source>
</evidence>
<dbReference type="EMBL" id="VIVQ01000002">
    <property type="protein sequence ID" value="TWE10035.1"/>
    <property type="molecule type" value="Genomic_DNA"/>
</dbReference>
<reference evidence="2 3" key="1">
    <citation type="submission" date="2019-06" db="EMBL/GenBank/DDBJ databases">
        <title>Sequencing the genomes of 1000 actinobacteria strains.</title>
        <authorList>
            <person name="Klenk H.-P."/>
        </authorList>
    </citation>
    <scope>NUCLEOTIDE SEQUENCE [LARGE SCALE GENOMIC DNA]</scope>
    <source>
        <strain evidence="2 3">DSM 19560</strain>
    </source>
</reference>
<sequence>MTQQGSQLSRRKIAKGAAWTIPVVALGAAAPASAASCATRTCPVAIGFGALSGTPVNNVYPSATTWGPQTATAIFTGTTRLPGFRATDPLGSNGAGPWWGVGAESALGGTVSVSLDSPVTLVAGCSYTLSLNASTYQGQAQTSLAANVGAQTVYTLTPPTTGTPGNGISNLAQTSAVFTVPTTTTYSVGLTITLAAAGTGSNNDIYVSNLLINCA</sequence>